<feature type="domain" description="DNA topoisomerase IB N-terminal" evidence="8">
    <location>
        <begin position="22"/>
        <end position="70"/>
    </location>
</feature>
<evidence type="ECO:0000256" key="5">
    <source>
        <dbReference type="ARBA" id="ARBA00023125"/>
    </source>
</evidence>
<protein>
    <recommendedName>
        <fullName evidence="3">DNA topoisomerase</fullName>
        <ecNumber evidence="3">5.6.2.1</ecNumber>
    </recommendedName>
</protein>
<keyword evidence="4" id="KW-0799">Topoisomerase</keyword>
<dbReference type="InterPro" id="IPR011010">
    <property type="entry name" value="DNA_brk_join_enz"/>
</dbReference>
<dbReference type="InterPro" id="IPR013500">
    <property type="entry name" value="TopoI_cat_euk"/>
</dbReference>
<dbReference type="InterPro" id="IPR001631">
    <property type="entry name" value="TopoI"/>
</dbReference>
<dbReference type="SUPFAM" id="SSF55869">
    <property type="entry name" value="DNA topoisomerase I domain"/>
    <property type="match status" value="1"/>
</dbReference>
<comment type="catalytic activity">
    <reaction evidence="1">
        <text>ATP-independent breakage of single-stranded DNA, followed by passage and rejoining.</text>
        <dbReference type="EC" id="5.6.2.1"/>
    </reaction>
</comment>
<evidence type="ECO:0000256" key="3">
    <source>
        <dbReference type="ARBA" id="ARBA00012891"/>
    </source>
</evidence>
<evidence type="ECO:0000259" key="7">
    <source>
        <dbReference type="Pfam" id="PF01028"/>
    </source>
</evidence>
<sequence length="333" mass="39011">MTKIQEVDDSAMCISRKKKGRGFAFYDEDGIKIQDKKILKRLRNLVIPPMWSDVNICRFDDGHIQAIGRDLKGRKQYIYHSVYEKNRQEAKFKKMLDFADHLPRIRKRAYKDLQANEWGKRKLLALIILILDEYGVRIGNKHYRNENETFGLTTLRRKHLNFEGDELIFKFKGKSNQEREVHIDDADLIPFIKETANLPGYEIFRYKDQAGVFQDVDSEEVNTYINTFMGESFSSKDFRTWSGSRLAIECYDYALKNQAKGTRRKFSNMVIKMVAEELGNTPSVCKNYYVHPAVFNAIDTKEVPNPNPYKNTRSTYKLSASERLAYQIIKDSY</sequence>
<name>A0A1G7E2U5_9FLAO</name>
<evidence type="ECO:0000313" key="9">
    <source>
        <dbReference type="EMBL" id="SDE57796.1"/>
    </source>
</evidence>
<dbReference type="Pfam" id="PF21338">
    <property type="entry name" value="Top1B_N_bact"/>
    <property type="match status" value="1"/>
</dbReference>
<keyword evidence="5" id="KW-0238">DNA-binding</keyword>
<evidence type="ECO:0000256" key="2">
    <source>
        <dbReference type="ARBA" id="ARBA00006645"/>
    </source>
</evidence>
<dbReference type="GO" id="GO:0003917">
    <property type="term" value="F:DNA topoisomerase type I (single strand cut, ATP-independent) activity"/>
    <property type="evidence" value="ECO:0007669"/>
    <property type="project" value="UniProtKB-EC"/>
</dbReference>
<dbReference type="InterPro" id="IPR014711">
    <property type="entry name" value="TopoI_cat_a-hlx-sub_euk"/>
</dbReference>
<dbReference type="eggNOG" id="COG3569">
    <property type="taxonomic scope" value="Bacteria"/>
</dbReference>
<gene>
    <name evidence="9" type="ORF">SAMN04487992_10243</name>
</gene>
<dbReference type="EC" id="5.6.2.1" evidence="3"/>
<dbReference type="Gene3D" id="3.30.66.10">
    <property type="entry name" value="DNA topoisomerase I domain"/>
    <property type="match status" value="1"/>
</dbReference>
<organism evidence="9 10">
    <name type="scientific">Cellulophaga baltica</name>
    <dbReference type="NCBI Taxonomy" id="76594"/>
    <lineage>
        <taxon>Bacteria</taxon>
        <taxon>Pseudomonadati</taxon>
        <taxon>Bacteroidota</taxon>
        <taxon>Flavobacteriia</taxon>
        <taxon>Flavobacteriales</taxon>
        <taxon>Flavobacteriaceae</taxon>
        <taxon>Cellulophaga</taxon>
    </lineage>
</organism>
<keyword evidence="10" id="KW-1185">Reference proteome</keyword>
<dbReference type="Pfam" id="PF01028">
    <property type="entry name" value="Topoisom_I"/>
    <property type="match status" value="1"/>
</dbReference>
<dbReference type="GO" id="GO:0006265">
    <property type="term" value="P:DNA topological change"/>
    <property type="evidence" value="ECO:0007669"/>
    <property type="project" value="InterPro"/>
</dbReference>
<dbReference type="SUPFAM" id="SSF56349">
    <property type="entry name" value="DNA breaking-rejoining enzymes"/>
    <property type="match status" value="1"/>
</dbReference>
<dbReference type="PROSITE" id="PS52038">
    <property type="entry name" value="TOPO_IB_2"/>
    <property type="match status" value="1"/>
</dbReference>
<dbReference type="PRINTS" id="PR00416">
    <property type="entry name" value="EUTPISMRASEI"/>
</dbReference>
<comment type="similarity">
    <text evidence="2">Belongs to the type IB topoisomerase family.</text>
</comment>
<dbReference type="Gene3D" id="3.90.15.10">
    <property type="entry name" value="Topoisomerase I, Chain A, domain 3"/>
    <property type="match status" value="1"/>
</dbReference>
<dbReference type="InterPro" id="IPR035447">
    <property type="entry name" value="DNA_topo_I_N_sf"/>
</dbReference>
<dbReference type="Gene3D" id="1.10.132.120">
    <property type="match status" value="1"/>
</dbReference>
<evidence type="ECO:0000256" key="4">
    <source>
        <dbReference type="ARBA" id="ARBA00023029"/>
    </source>
</evidence>
<dbReference type="GO" id="GO:0003677">
    <property type="term" value="F:DNA binding"/>
    <property type="evidence" value="ECO:0007669"/>
    <property type="project" value="UniProtKB-KW"/>
</dbReference>
<evidence type="ECO:0000256" key="1">
    <source>
        <dbReference type="ARBA" id="ARBA00000213"/>
    </source>
</evidence>
<dbReference type="InterPro" id="IPR049331">
    <property type="entry name" value="Top1B_N_bact"/>
</dbReference>
<evidence type="ECO:0000256" key="6">
    <source>
        <dbReference type="ARBA" id="ARBA00023235"/>
    </source>
</evidence>
<evidence type="ECO:0000313" key="10">
    <source>
        <dbReference type="Proteomes" id="UP000182114"/>
    </source>
</evidence>
<reference evidence="10" key="1">
    <citation type="submission" date="2016-10" db="EMBL/GenBank/DDBJ databases">
        <authorList>
            <person name="Varghese N."/>
            <person name="Submissions S."/>
        </authorList>
    </citation>
    <scope>NUCLEOTIDE SEQUENCE [LARGE SCALE GENOMIC DNA]</scope>
    <source>
        <strain evidence="10">DSM 24729</strain>
    </source>
</reference>
<accession>A0A1G7E2U5</accession>
<evidence type="ECO:0000259" key="8">
    <source>
        <dbReference type="Pfam" id="PF21338"/>
    </source>
</evidence>
<proteinExistence type="inferred from homology"/>
<dbReference type="Proteomes" id="UP000182114">
    <property type="component" value="Unassembled WGS sequence"/>
</dbReference>
<feature type="domain" description="DNA topoisomerase I catalytic core eukaryotic-type" evidence="7">
    <location>
        <begin position="85"/>
        <end position="299"/>
    </location>
</feature>
<dbReference type="RefSeq" id="WP_074537403.1">
    <property type="nucleotide sequence ID" value="NZ_FNBD01000002.1"/>
</dbReference>
<dbReference type="AlphaFoldDB" id="A0A1G7E2U5"/>
<dbReference type="EMBL" id="FNBD01000002">
    <property type="protein sequence ID" value="SDE57796.1"/>
    <property type="molecule type" value="Genomic_DNA"/>
</dbReference>
<keyword evidence="6 9" id="KW-0413">Isomerase</keyword>